<keyword evidence="2" id="KW-0614">Plasmid</keyword>
<protein>
    <submittedName>
        <fullName evidence="2">Uncharacterized protein</fullName>
    </submittedName>
</protein>
<evidence type="ECO:0000313" key="2">
    <source>
        <dbReference type="EMBL" id="QGG54104.1"/>
    </source>
</evidence>
<dbReference type="EMBL" id="CP045836">
    <property type="protein sequence ID" value="QGG54051.1"/>
    <property type="molecule type" value="Genomic_DNA"/>
</dbReference>
<organism evidence="2 3">
    <name type="scientific">Lysinibacillus pakistanensis</name>
    <dbReference type="NCBI Taxonomy" id="759811"/>
    <lineage>
        <taxon>Bacteria</taxon>
        <taxon>Bacillati</taxon>
        <taxon>Bacillota</taxon>
        <taxon>Bacilli</taxon>
        <taxon>Bacillales</taxon>
        <taxon>Bacillaceae</taxon>
        <taxon>Lysinibacillus</taxon>
    </lineage>
</organism>
<proteinExistence type="predicted"/>
<name>A0ABX6DLR4_9BACI</name>
<evidence type="ECO:0000313" key="3">
    <source>
        <dbReference type="Proteomes" id="UP000373269"/>
    </source>
</evidence>
<dbReference type="Proteomes" id="UP000373269">
    <property type="component" value="Plasmid unnamed"/>
</dbReference>
<accession>A0ABX6DLR4</accession>
<keyword evidence="3" id="KW-1185">Reference proteome</keyword>
<sequence length="73" mass="8433">MNGNDRITCNTGWVEESYDDVITQLMLAETIKLDNQPYNLITDSVKLQQGINDNNINYTLEFRFAADKLNYNV</sequence>
<reference evidence="2 3" key="1">
    <citation type="submission" date="2019-11" db="EMBL/GenBank/DDBJ databases">
        <title>Whole Genome Sequencing and Comparative Genomic Analyses of Lysinibacillus pakistanensis LZH-9, a Halotolerant Strain with Excellent COD Removal Capability.</title>
        <authorList>
            <person name="Zhou H."/>
        </authorList>
    </citation>
    <scope>NUCLEOTIDE SEQUENCE [LARGE SCALE GENOMIC DNA]</scope>
    <source>
        <strain evidence="2 3">LZH-9</strain>
        <plasmid evidence="2 3">unnamed</plasmid>
    </source>
</reference>
<evidence type="ECO:0000313" key="1">
    <source>
        <dbReference type="EMBL" id="QGG54051.1"/>
    </source>
</evidence>
<geneLocation type="plasmid" evidence="2 3">
    <name>unnamed</name>
</geneLocation>
<dbReference type="EMBL" id="CP045836">
    <property type="protein sequence ID" value="QGG54104.1"/>
    <property type="molecule type" value="Genomic_DNA"/>
</dbReference>
<gene>
    <name evidence="1" type="ORF">GDS87_24335</name>
    <name evidence="2" type="ORF">GDS87_24605</name>
</gene>
<dbReference type="RefSeq" id="WP_369595954.1">
    <property type="nucleotide sequence ID" value="NZ_CP045836.1"/>
</dbReference>